<dbReference type="InterPro" id="IPR034904">
    <property type="entry name" value="FSCA_dom_sf"/>
</dbReference>
<proteinExistence type="predicted"/>
<evidence type="ECO:0000259" key="2">
    <source>
        <dbReference type="Pfam" id="PF01106"/>
    </source>
</evidence>
<dbReference type="Pfam" id="PF01106">
    <property type="entry name" value="NifU"/>
    <property type="match status" value="1"/>
</dbReference>
<sequence length="74" mass="7896">MKERVAEVIEKVRPALQRDGGDVELVDVNDKGVVLVRLQGACKGCPGATMTIKALIENLLVKEVPGVTQVLGID</sequence>
<dbReference type="OrthoDB" id="9796965at2"/>
<dbReference type="PANTHER" id="PTHR11178">
    <property type="entry name" value="IRON-SULFUR CLUSTER SCAFFOLD PROTEIN NFU-RELATED"/>
    <property type="match status" value="1"/>
</dbReference>
<accession>A0A371ITA4</accession>
<dbReference type="InterPro" id="IPR001075">
    <property type="entry name" value="NIF_FeS_clus_asmbl_NifU_C"/>
</dbReference>
<dbReference type="RefSeq" id="WP_095405848.1">
    <property type="nucleotide sequence ID" value="NZ_NOJZ02000009.1"/>
</dbReference>
<organism evidence="3 4">
    <name type="scientific">Romboutsia maritimum</name>
    <dbReference type="NCBI Taxonomy" id="2020948"/>
    <lineage>
        <taxon>Bacteria</taxon>
        <taxon>Bacillati</taxon>
        <taxon>Bacillota</taxon>
        <taxon>Clostridia</taxon>
        <taxon>Peptostreptococcales</taxon>
        <taxon>Peptostreptococcaceae</taxon>
        <taxon>Romboutsia</taxon>
    </lineage>
</organism>
<evidence type="ECO:0000256" key="1">
    <source>
        <dbReference type="ARBA" id="ARBA00049958"/>
    </source>
</evidence>
<dbReference type="GO" id="GO:0016226">
    <property type="term" value="P:iron-sulfur cluster assembly"/>
    <property type="evidence" value="ECO:0007669"/>
    <property type="project" value="InterPro"/>
</dbReference>
<comment type="caution">
    <text evidence="3">The sequence shown here is derived from an EMBL/GenBank/DDBJ whole genome shotgun (WGS) entry which is preliminary data.</text>
</comment>
<name>A0A371ITA4_9FIRM</name>
<reference evidence="3 4" key="1">
    <citation type="journal article" date="2017" name="Genome Announc.">
        <title>Draft Genome Sequence of Romboutsia maritimum sp. nov. Strain CCRI-22766(T), Isolated from Coastal Estuarine Mud.</title>
        <authorList>
            <person name="Maheux A.F."/>
            <person name="Boudreau D.K."/>
            <person name="Berube E."/>
            <person name="Boissinot M."/>
            <person name="Raymond F."/>
            <person name="Brodeur S."/>
            <person name="Corbeil J."/>
            <person name="Brightwell G."/>
            <person name="Broda D."/>
            <person name="Omar R.F."/>
            <person name="Bergeron M.G."/>
        </authorList>
    </citation>
    <scope>NUCLEOTIDE SEQUENCE [LARGE SCALE GENOMIC DNA]</scope>
    <source>
        <strain evidence="3 4">CCRI-22766</strain>
    </source>
</reference>
<dbReference type="Proteomes" id="UP000243494">
    <property type="component" value="Unassembled WGS sequence"/>
</dbReference>
<gene>
    <name evidence="3" type="ORF">CHF27_007075</name>
</gene>
<evidence type="ECO:0000313" key="4">
    <source>
        <dbReference type="Proteomes" id="UP000243494"/>
    </source>
</evidence>
<keyword evidence="4" id="KW-1185">Reference proteome</keyword>
<evidence type="ECO:0000313" key="3">
    <source>
        <dbReference type="EMBL" id="RDY23689.1"/>
    </source>
</evidence>
<comment type="function">
    <text evidence="1">May be involved in the formation or repair of [Fe-S] clusters present in iron-sulfur proteins.</text>
</comment>
<dbReference type="AlphaFoldDB" id="A0A371ITA4"/>
<dbReference type="GO" id="GO:0005506">
    <property type="term" value="F:iron ion binding"/>
    <property type="evidence" value="ECO:0007669"/>
    <property type="project" value="InterPro"/>
</dbReference>
<dbReference type="SUPFAM" id="SSF117916">
    <property type="entry name" value="Fe-S cluster assembly (FSCA) domain-like"/>
    <property type="match status" value="1"/>
</dbReference>
<protein>
    <submittedName>
        <fullName evidence="3">NifU family protein</fullName>
    </submittedName>
</protein>
<feature type="domain" description="NIF system FeS cluster assembly NifU C-terminal" evidence="2">
    <location>
        <begin position="5"/>
        <end position="70"/>
    </location>
</feature>
<dbReference type="EMBL" id="NOJZ02000009">
    <property type="protein sequence ID" value="RDY23689.1"/>
    <property type="molecule type" value="Genomic_DNA"/>
</dbReference>
<dbReference type="GO" id="GO:0051536">
    <property type="term" value="F:iron-sulfur cluster binding"/>
    <property type="evidence" value="ECO:0007669"/>
    <property type="project" value="InterPro"/>
</dbReference>
<dbReference type="Gene3D" id="3.30.300.130">
    <property type="entry name" value="Fe-S cluster assembly (FSCA)"/>
    <property type="match status" value="1"/>
</dbReference>